<feature type="chain" id="PRO_5041218577" description="Peptidase S1 domain-containing protein" evidence="2">
    <location>
        <begin position="19"/>
        <end position="258"/>
    </location>
</feature>
<evidence type="ECO:0000256" key="2">
    <source>
        <dbReference type="SAM" id="SignalP"/>
    </source>
</evidence>
<protein>
    <recommendedName>
        <fullName evidence="3">Peptidase S1 domain-containing protein</fullName>
    </recommendedName>
</protein>
<gene>
    <name evidence="4" type="ORF">Zmor_015669</name>
</gene>
<name>A0AA38MHD2_9CUCU</name>
<dbReference type="InterPro" id="IPR009003">
    <property type="entry name" value="Peptidase_S1_PA"/>
</dbReference>
<dbReference type="Proteomes" id="UP001168821">
    <property type="component" value="Unassembled WGS sequence"/>
</dbReference>
<evidence type="ECO:0000256" key="1">
    <source>
        <dbReference type="ARBA" id="ARBA00023157"/>
    </source>
</evidence>
<accession>A0AA38MHD2</accession>
<dbReference type="SUPFAM" id="SSF50494">
    <property type="entry name" value="Trypsin-like serine proteases"/>
    <property type="match status" value="1"/>
</dbReference>
<dbReference type="PANTHER" id="PTHR24260">
    <property type="match status" value="1"/>
</dbReference>
<dbReference type="InterPro" id="IPR001314">
    <property type="entry name" value="Peptidase_S1A"/>
</dbReference>
<proteinExistence type="predicted"/>
<organism evidence="4 5">
    <name type="scientific">Zophobas morio</name>
    <dbReference type="NCBI Taxonomy" id="2755281"/>
    <lineage>
        <taxon>Eukaryota</taxon>
        <taxon>Metazoa</taxon>
        <taxon>Ecdysozoa</taxon>
        <taxon>Arthropoda</taxon>
        <taxon>Hexapoda</taxon>
        <taxon>Insecta</taxon>
        <taxon>Pterygota</taxon>
        <taxon>Neoptera</taxon>
        <taxon>Endopterygota</taxon>
        <taxon>Coleoptera</taxon>
        <taxon>Polyphaga</taxon>
        <taxon>Cucujiformia</taxon>
        <taxon>Tenebrionidae</taxon>
        <taxon>Zophobas</taxon>
    </lineage>
</organism>
<dbReference type="PANTHER" id="PTHR24260:SF136">
    <property type="entry name" value="GH08193P-RELATED"/>
    <property type="match status" value="1"/>
</dbReference>
<comment type="caution">
    <text evidence="4">The sequence shown here is derived from an EMBL/GenBank/DDBJ whole genome shotgun (WGS) entry which is preliminary data.</text>
</comment>
<dbReference type="Pfam" id="PF00089">
    <property type="entry name" value="Trypsin"/>
    <property type="match status" value="1"/>
</dbReference>
<keyword evidence="5" id="KW-1185">Reference proteome</keyword>
<dbReference type="GO" id="GO:0004252">
    <property type="term" value="F:serine-type endopeptidase activity"/>
    <property type="evidence" value="ECO:0007669"/>
    <property type="project" value="InterPro"/>
</dbReference>
<dbReference type="InterPro" id="IPR001254">
    <property type="entry name" value="Trypsin_dom"/>
</dbReference>
<evidence type="ECO:0000259" key="3">
    <source>
        <dbReference type="PROSITE" id="PS50240"/>
    </source>
</evidence>
<dbReference type="FunFam" id="2.40.10.10:FF:000068">
    <property type="entry name" value="transmembrane protease serine 2"/>
    <property type="match status" value="1"/>
</dbReference>
<dbReference type="EMBL" id="JALNTZ010000004">
    <property type="protein sequence ID" value="KAJ3656601.1"/>
    <property type="molecule type" value="Genomic_DNA"/>
</dbReference>
<feature type="domain" description="Peptidase S1" evidence="3">
    <location>
        <begin position="25"/>
        <end position="257"/>
    </location>
</feature>
<dbReference type="AlphaFoldDB" id="A0AA38MHD2"/>
<feature type="signal peptide" evidence="2">
    <location>
        <begin position="1"/>
        <end position="18"/>
    </location>
</feature>
<reference evidence="4" key="1">
    <citation type="journal article" date="2023" name="G3 (Bethesda)">
        <title>Whole genome assemblies of Zophobas morio and Tenebrio molitor.</title>
        <authorList>
            <person name="Kaur S."/>
            <person name="Stinson S.A."/>
            <person name="diCenzo G.C."/>
        </authorList>
    </citation>
    <scope>NUCLEOTIDE SEQUENCE</scope>
    <source>
        <strain evidence="4">QUZm001</strain>
    </source>
</reference>
<dbReference type="InterPro" id="IPR051333">
    <property type="entry name" value="CLIP_Serine_Protease"/>
</dbReference>
<dbReference type="PRINTS" id="PR00722">
    <property type="entry name" value="CHYMOTRYPSIN"/>
</dbReference>
<dbReference type="SMART" id="SM00020">
    <property type="entry name" value="Tryp_SPc"/>
    <property type="match status" value="1"/>
</dbReference>
<dbReference type="GO" id="GO:0006508">
    <property type="term" value="P:proteolysis"/>
    <property type="evidence" value="ECO:0007669"/>
    <property type="project" value="InterPro"/>
</dbReference>
<dbReference type="InterPro" id="IPR043504">
    <property type="entry name" value="Peptidase_S1_PA_chymotrypsin"/>
</dbReference>
<sequence>MRTSTYILCLTFFWMTSATKLSGRIIGGQPALYGQFPFAAAIYVHKTDGLYFCGGTLISNQWVLTAGQCVDGATLFTIQLGSNFLDRNDPYRVTVATSESFPHPEFDPLTLQNDVGLIKLRLPIEYSDYIRQIRFLPTYRLQDAAPTIAIGWGQTSDEDTGFAEELMRVNLTTLSTNECKLTYGSQVTEDMVCVAGNYNEGSCIGDIGSPLLQFVGREYYLVVGTASFLSANGCESTDPSGYTRTFSYISWIKNITGV</sequence>
<evidence type="ECO:0000313" key="5">
    <source>
        <dbReference type="Proteomes" id="UP001168821"/>
    </source>
</evidence>
<dbReference type="Gene3D" id="2.40.10.10">
    <property type="entry name" value="Trypsin-like serine proteases"/>
    <property type="match status" value="2"/>
</dbReference>
<keyword evidence="1" id="KW-1015">Disulfide bond</keyword>
<dbReference type="CDD" id="cd00190">
    <property type="entry name" value="Tryp_SPc"/>
    <property type="match status" value="1"/>
</dbReference>
<keyword evidence="2" id="KW-0732">Signal</keyword>
<dbReference type="PROSITE" id="PS50240">
    <property type="entry name" value="TRYPSIN_DOM"/>
    <property type="match status" value="1"/>
</dbReference>
<evidence type="ECO:0000313" key="4">
    <source>
        <dbReference type="EMBL" id="KAJ3656601.1"/>
    </source>
</evidence>